<accession>A0A379V1B1</accession>
<name>A0A379V1B1_SALET</name>
<proteinExistence type="predicted"/>
<dbReference type="InterPro" id="IPR038025">
    <property type="entry name" value="CbeA_sf"/>
</dbReference>
<dbReference type="GO" id="GO:0051495">
    <property type="term" value="P:positive regulation of cytoskeleton organization"/>
    <property type="evidence" value="ECO:0007669"/>
    <property type="project" value="InterPro"/>
</dbReference>
<dbReference type="EMBL" id="UGXK01000001">
    <property type="protein sequence ID" value="SUG74229.1"/>
    <property type="molecule type" value="Genomic_DNA"/>
</dbReference>
<protein>
    <submittedName>
        <fullName evidence="1">Antitoxin of the YeeV-YeeU toxin-antitoxin system</fullName>
    </submittedName>
</protein>
<dbReference type="Gene3D" id="3.30.450.20">
    <property type="entry name" value="PAS domain"/>
    <property type="match status" value="1"/>
</dbReference>
<dbReference type="Proteomes" id="UP000255534">
    <property type="component" value="Unassembled WGS sequence"/>
</dbReference>
<dbReference type="AlphaFoldDB" id="A0A379V1B1"/>
<organism evidence="1 2">
    <name type="scientific">Salmonella enterica I</name>
    <dbReference type="NCBI Taxonomy" id="59201"/>
    <lineage>
        <taxon>Bacteria</taxon>
        <taxon>Pseudomonadati</taxon>
        <taxon>Pseudomonadota</taxon>
        <taxon>Gammaproteobacteria</taxon>
        <taxon>Enterobacterales</taxon>
        <taxon>Enterobacteriaceae</taxon>
        <taxon>Salmonella</taxon>
    </lineage>
</organism>
<evidence type="ECO:0000313" key="1">
    <source>
        <dbReference type="EMBL" id="SUG74229.1"/>
    </source>
</evidence>
<gene>
    <name evidence="1" type="primary">yeeU_1</name>
    <name evidence="1" type="ORF">NCTC5798_05540</name>
</gene>
<dbReference type="SUPFAM" id="SSF143737">
    <property type="entry name" value="YeeU-like"/>
    <property type="match status" value="1"/>
</dbReference>
<sequence>MLLSGELNPRHQHCVTLYAKGLVCEADSLGSCGYIYLAIYPGEPPENRRYGTMSRVISTTVYLSDELSESARKKARAWYCEGGLEYEWYDAVYEDFTLICNILGVRLKNTYLHHHRRQILRKSLYLVFRFLLSGGRSLL</sequence>
<evidence type="ECO:0000313" key="2">
    <source>
        <dbReference type="Proteomes" id="UP000255534"/>
    </source>
</evidence>
<reference evidence="1 2" key="1">
    <citation type="submission" date="2018-06" db="EMBL/GenBank/DDBJ databases">
        <authorList>
            <consortium name="Pathogen Informatics"/>
            <person name="Doyle S."/>
        </authorList>
    </citation>
    <scope>NUCLEOTIDE SEQUENCE [LARGE SCALE GENOMIC DNA]</scope>
    <source>
        <strain evidence="1 2">NCTC5798</strain>
    </source>
</reference>
<dbReference type="InterPro" id="IPR009320">
    <property type="entry name" value="Antitoxin_CbeA"/>
</dbReference>
<dbReference type="Pfam" id="PF06154">
    <property type="entry name" value="CbeA_antitoxin"/>
    <property type="match status" value="1"/>
</dbReference>